<proteinExistence type="predicted"/>
<evidence type="ECO:0000313" key="2">
    <source>
        <dbReference type="EMBL" id="RFU36172.1"/>
    </source>
</evidence>
<feature type="region of interest" description="Disordered" evidence="1">
    <location>
        <begin position="66"/>
        <end position="87"/>
    </location>
</feature>
<protein>
    <submittedName>
        <fullName evidence="2">Uncharacterized protein</fullName>
    </submittedName>
</protein>
<accession>A0A3E2HS98</accession>
<comment type="caution">
    <text evidence="2">The sequence shown here is derived from an EMBL/GenBank/DDBJ whole genome shotgun (WGS) entry which is preliminary data.</text>
</comment>
<dbReference type="AlphaFoldDB" id="A0A3E2HS98"/>
<reference evidence="2 3" key="1">
    <citation type="submission" date="2018-05" db="EMBL/GenBank/DDBJ databases">
        <title>Draft genome sequence of Scytalidium lignicola DSM 105466, a ubiquitous saprotrophic fungus.</title>
        <authorList>
            <person name="Buettner E."/>
            <person name="Gebauer A.M."/>
            <person name="Hofrichter M."/>
            <person name="Liers C."/>
            <person name="Kellner H."/>
        </authorList>
    </citation>
    <scope>NUCLEOTIDE SEQUENCE [LARGE SCALE GENOMIC DNA]</scope>
    <source>
        <strain evidence="2 3">DSM 105466</strain>
    </source>
</reference>
<feature type="non-terminal residue" evidence="2">
    <location>
        <position position="87"/>
    </location>
</feature>
<sequence length="87" mass="9742">MDRFRRARRPVDESGRHDLRETIESLITVDGVWTDKAHAHVTARQATTVCSPHAMAIEHYSHAVGLSASTDQGRNLPRRGVNPEVDK</sequence>
<gene>
    <name evidence="2" type="ORF">B7463_g156</name>
</gene>
<keyword evidence="3" id="KW-1185">Reference proteome</keyword>
<dbReference type="Proteomes" id="UP000258309">
    <property type="component" value="Unassembled WGS sequence"/>
</dbReference>
<organism evidence="2 3">
    <name type="scientific">Scytalidium lignicola</name>
    <name type="common">Hyphomycete</name>
    <dbReference type="NCBI Taxonomy" id="5539"/>
    <lineage>
        <taxon>Eukaryota</taxon>
        <taxon>Fungi</taxon>
        <taxon>Dikarya</taxon>
        <taxon>Ascomycota</taxon>
        <taxon>Pezizomycotina</taxon>
        <taxon>Leotiomycetes</taxon>
        <taxon>Leotiomycetes incertae sedis</taxon>
        <taxon>Scytalidium</taxon>
    </lineage>
</organism>
<evidence type="ECO:0000313" key="3">
    <source>
        <dbReference type="Proteomes" id="UP000258309"/>
    </source>
</evidence>
<name>A0A3E2HS98_SCYLI</name>
<dbReference type="EMBL" id="NCSJ02000002">
    <property type="protein sequence ID" value="RFU36172.1"/>
    <property type="molecule type" value="Genomic_DNA"/>
</dbReference>
<evidence type="ECO:0000256" key="1">
    <source>
        <dbReference type="SAM" id="MobiDB-lite"/>
    </source>
</evidence>
<feature type="non-terminal residue" evidence="2">
    <location>
        <position position="1"/>
    </location>
</feature>